<accession>A0A6J5M8Z6</accession>
<gene>
    <name evidence="3" type="ORF">UFOVP406_8</name>
</gene>
<keyword evidence="1" id="KW-0175">Coiled coil</keyword>
<organism evidence="3">
    <name type="scientific">uncultured Caudovirales phage</name>
    <dbReference type="NCBI Taxonomy" id="2100421"/>
    <lineage>
        <taxon>Viruses</taxon>
        <taxon>Duplodnaviria</taxon>
        <taxon>Heunggongvirae</taxon>
        <taxon>Uroviricota</taxon>
        <taxon>Caudoviricetes</taxon>
        <taxon>Peduoviridae</taxon>
        <taxon>Maltschvirus</taxon>
        <taxon>Maltschvirus maltsch</taxon>
    </lineage>
</organism>
<name>A0A6J5M8Z6_9CAUD</name>
<evidence type="ECO:0000256" key="2">
    <source>
        <dbReference type="SAM" id="MobiDB-lite"/>
    </source>
</evidence>
<evidence type="ECO:0000256" key="1">
    <source>
        <dbReference type="SAM" id="Coils"/>
    </source>
</evidence>
<proteinExistence type="predicted"/>
<protein>
    <submittedName>
        <fullName evidence="3">Uncharacterized protein</fullName>
    </submittedName>
</protein>
<sequence>MANQAIALQARAPQTDFMGRAIQQNAQMMNMMSQQRAAERQAAQAAQEMEIARAEEARKAALQAPAMEKAGAEAMSARVKMVDEFLDLSIAGMSAARDANDAIKIGDFLKQSFNIPELQGVVDQTLSSLPTDPAQFESWRQQTLFQSMDAKDQLSQEFQRQTTGREERVIAAPKFAGAPGGGAATEVPGSRIEAAEGITYVRGPNGEVIPMPKTVPGTGGAPGGAPSGGGAVAQALQTNPGALKDGPFARSQPGYAGASSGFATFKTPEDGIRAQESLLRSAYVGKGFNTIDKIVNRYAPPGPENSAASVSNYKKYIAQRTGIDINTPITASQVPAVAAAMREFETGNKPSGAGVNIRMGEPVAGTGKGEKVAAEALTAMEGVTAKYDKTIALAERLLKNPALDGIIGNVQGNIPETVLSLSSQDAANALSDYNALLAVAGFQELQAMRDASPTGGALGQVSDSENRLLQQSAFASSRTQSEAKFRESIKTYLNLLRESKARVEKAYERTYGQRFAPQRAPAGGGGRETQRGSNIDNLLKKYGG</sequence>
<dbReference type="EMBL" id="LR796372">
    <property type="protein sequence ID" value="CAB4140229.1"/>
    <property type="molecule type" value="Genomic_DNA"/>
</dbReference>
<reference evidence="3" key="1">
    <citation type="submission" date="2020-04" db="EMBL/GenBank/DDBJ databases">
        <authorList>
            <person name="Chiriac C."/>
            <person name="Salcher M."/>
            <person name="Ghai R."/>
            <person name="Kavagutti S V."/>
        </authorList>
    </citation>
    <scope>NUCLEOTIDE SEQUENCE</scope>
</reference>
<evidence type="ECO:0000313" key="3">
    <source>
        <dbReference type="EMBL" id="CAB4140229.1"/>
    </source>
</evidence>
<feature type="coiled-coil region" evidence="1">
    <location>
        <begin position="28"/>
        <end position="55"/>
    </location>
</feature>
<feature type="region of interest" description="Disordered" evidence="2">
    <location>
        <begin position="514"/>
        <end position="544"/>
    </location>
</feature>